<feature type="compositionally biased region" description="Low complexity" evidence="1">
    <location>
        <begin position="179"/>
        <end position="206"/>
    </location>
</feature>
<proteinExistence type="predicted"/>
<dbReference type="EMBL" id="CP098736">
    <property type="protein sequence ID" value="USE81032.1"/>
    <property type="molecule type" value="Genomic_DNA"/>
</dbReference>
<feature type="region of interest" description="Disordered" evidence="1">
    <location>
        <begin position="29"/>
        <end position="53"/>
    </location>
</feature>
<feature type="region of interest" description="Disordered" evidence="1">
    <location>
        <begin position="170"/>
        <end position="206"/>
    </location>
</feature>
<dbReference type="RefSeq" id="WP_252253614.1">
    <property type="nucleotide sequence ID" value="NZ_CP098736.1"/>
</dbReference>
<feature type="compositionally biased region" description="Basic residues" evidence="1">
    <location>
        <begin position="36"/>
        <end position="51"/>
    </location>
</feature>
<feature type="chain" id="PRO_5045150024" evidence="2">
    <location>
        <begin position="24"/>
        <end position="206"/>
    </location>
</feature>
<evidence type="ECO:0000256" key="1">
    <source>
        <dbReference type="SAM" id="MobiDB-lite"/>
    </source>
</evidence>
<evidence type="ECO:0000313" key="3">
    <source>
        <dbReference type="EMBL" id="USE81032.1"/>
    </source>
</evidence>
<keyword evidence="2" id="KW-0732">Signal</keyword>
<reference evidence="3" key="1">
    <citation type="submission" date="2022-06" db="EMBL/GenBank/DDBJ databases">
        <title>Complete genome sequence and characterization of Cupriavidus gilardii QJ1 isolated from contaminating cells.</title>
        <authorList>
            <person name="Qi J."/>
        </authorList>
    </citation>
    <scope>NUCLEOTIDE SEQUENCE</scope>
    <source>
        <strain evidence="3">QJ1</strain>
    </source>
</reference>
<sequence length="206" mass="21109">MKHLLLAACLGVFTLSAGSAAIAQETAKKASTAKKSAAKPKAKASSKKRTTKAAAAAAPVVPEGEKWQCELGKSLYVAGNMLRDEVITVHWDGRNHRLPRQATVTGADRYFDPQSGLDLVVIPSKAMLFDRNHGQRLADECQTSAMLAGAAAPTQSGALRAPVTKPLLVAPSAPAQGSEPGATAPAAPAAAAPAAGATEQQAAPRQ</sequence>
<protein>
    <submittedName>
        <fullName evidence="3">Uncharacterized protein</fullName>
    </submittedName>
</protein>
<gene>
    <name evidence="3" type="ORF">NDR89_14990</name>
</gene>
<feature type="signal peptide" evidence="2">
    <location>
        <begin position="1"/>
        <end position="23"/>
    </location>
</feature>
<keyword evidence="4" id="KW-1185">Reference proteome</keyword>
<name>A0ABY4VUP2_9BURK</name>
<dbReference type="Proteomes" id="UP001056648">
    <property type="component" value="Chromosome 2"/>
</dbReference>
<evidence type="ECO:0000256" key="2">
    <source>
        <dbReference type="SAM" id="SignalP"/>
    </source>
</evidence>
<evidence type="ECO:0000313" key="4">
    <source>
        <dbReference type="Proteomes" id="UP001056648"/>
    </source>
</evidence>
<organism evidence="3 4">
    <name type="scientific">Cupriavidus gilardii</name>
    <dbReference type="NCBI Taxonomy" id="82541"/>
    <lineage>
        <taxon>Bacteria</taxon>
        <taxon>Pseudomonadati</taxon>
        <taxon>Pseudomonadota</taxon>
        <taxon>Betaproteobacteria</taxon>
        <taxon>Burkholderiales</taxon>
        <taxon>Burkholderiaceae</taxon>
        <taxon>Cupriavidus</taxon>
    </lineage>
</organism>
<accession>A0ABY4VUP2</accession>